<accession>A0A0A9BKF7</accession>
<reference evidence="1" key="1">
    <citation type="submission" date="2014-09" db="EMBL/GenBank/DDBJ databases">
        <authorList>
            <person name="Magalhaes I.L.F."/>
            <person name="Oliveira U."/>
            <person name="Santos F.R."/>
            <person name="Vidigal T.H.D.A."/>
            <person name="Brescovit A.D."/>
            <person name="Santos A.J."/>
        </authorList>
    </citation>
    <scope>NUCLEOTIDE SEQUENCE</scope>
    <source>
        <tissue evidence="1">Shoot tissue taken approximately 20 cm above the soil surface</tissue>
    </source>
</reference>
<evidence type="ECO:0000313" key="1">
    <source>
        <dbReference type="EMBL" id="JAD59767.1"/>
    </source>
</evidence>
<dbReference type="AlphaFoldDB" id="A0A0A9BKF7"/>
<organism evidence="1">
    <name type="scientific">Arundo donax</name>
    <name type="common">Giant reed</name>
    <name type="synonym">Donax arundinaceus</name>
    <dbReference type="NCBI Taxonomy" id="35708"/>
    <lineage>
        <taxon>Eukaryota</taxon>
        <taxon>Viridiplantae</taxon>
        <taxon>Streptophyta</taxon>
        <taxon>Embryophyta</taxon>
        <taxon>Tracheophyta</taxon>
        <taxon>Spermatophyta</taxon>
        <taxon>Magnoliopsida</taxon>
        <taxon>Liliopsida</taxon>
        <taxon>Poales</taxon>
        <taxon>Poaceae</taxon>
        <taxon>PACMAD clade</taxon>
        <taxon>Arundinoideae</taxon>
        <taxon>Arundineae</taxon>
        <taxon>Arundo</taxon>
    </lineage>
</organism>
<sequence>MKFEPLKGRFLYNNVTSLSKME</sequence>
<proteinExistence type="predicted"/>
<dbReference type="EMBL" id="GBRH01238128">
    <property type="protein sequence ID" value="JAD59767.1"/>
    <property type="molecule type" value="Transcribed_RNA"/>
</dbReference>
<protein>
    <submittedName>
        <fullName evidence="1">Uncharacterized protein</fullName>
    </submittedName>
</protein>
<reference evidence="1" key="2">
    <citation type="journal article" date="2015" name="Data Brief">
        <title>Shoot transcriptome of the giant reed, Arundo donax.</title>
        <authorList>
            <person name="Barrero R.A."/>
            <person name="Guerrero F.D."/>
            <person name="Moolhuijzen P."/>
            <person name="Goolsby J.A."/>
            <person name="Tidwell J."/>
            <person name="Bellgard S.E."/>
            <person name="Bellgard M.I."/>
        </authorList>
    </citation>
    <scope>NUCLEOTIDE SEQUENCE</scope>
    <source>
        <tissue evidence="1">Shoot tissue taken approximately 20 cm above the soil surface</tissue>
    </source>
</reference>
<name>A0A0A9BKF7_ARUDO</name>